<evidence type="ECO:0000313" key="5">
    <source>
        <dbReference type="Proteomes" id="UP001209276"/>
    </source>
</evidence>
<dbReference type="GeneID" id="76999962"/>
<dbReference type="AlphaFoldDB" id="A0AAP9DZX4"/>
<evidence type="ECO:0000259" key="1">
    <source>
        <dbReference type="Pfam" id="PF13672"/>
    </source>
</evidence>
<organism evidence="3 4">
    <name type="scientific">Paenibacillus thiaminolyticus</name>
    <name type="common">Bacillus thiaminolyticus</name>
    <dbReference type="NCBI Taxonomy" id="49283"/>
    <lineage>
        <taxon>Bacteria</taxon>
        <taxon>Bacillati</taxon>
        <taxon>Bacillota</taxon>
        <taxon>Bacilli</taxon>
        <taxon>Bacillales</taxon>
        <taxon>Paenibacillaceae</taxon>
        <taxon>Paenibacillus</taxon>
    </lineage>
</organism>
<dbReference type="SUPFAM" id="SSF81606">
    <property type="entry name" value="PP2C-like"/>
    <property type="match status" value="1"/>
</dbReference>
<dbReference type="InterPro" id="IPR036457">
    <property type="entry name" value="PPM-type-like_dom_sf"/>
</dbReference>
<reference evidence="2 5" key="2">
    <citation type="submission" date="2022-05" db="EMBL/GenBank/DDBJ databases">
        <title>Genome Sequencing of Bee-Associated Microbes.</title>
        <authorList>
            <person name="Dunlap C."/>
        </authorList>
    </citation>
    <scope>NUCLEOTIDE SEQUENCE [LARGE SCALE GENOMIC DNA]</scope>
    <source>
        <strain evidence="2 5">NRRL B-14613</strain>
    </source>
</reference>
<dbReference type="EMBL" id="JAMDMM010000055">
    <property type="protein sequence ID" value="MCY9610382.1"/>
    <property type="molecule type" value="Genomic_DNA"/>
</dbReference>
<dbReference type="Gene3D" id="3.60.40.10">
    <property type="entry name" value="PPM-type phosphatase domain"/>
    <property type="match status" value="1"/>
</dbReference>
<dbReference type="RefSeq" id="WP_087440087.1">
    <property type="nucleotide sequence ID" value="NZ_CABMNB010000001.1"/>
</dbReference>
<gene>
    <name evidence="3" type="ORF">FLT43_28800</name>
    <name evidence="2" type="ORF">M5W83_24845</name>
</gene>
<feature type="domain" description="PPM-type phosphatase" evidence="1">
    <location>
        <begin position="9"/>
        <end position="241"/>
    </location>
</feature>
<dbReference type="Pfam" id="PF13672">
    <property type="entry name" value="PP2C_2"/>
    <property type="match status" value="1"/>
</dbReference>
<sequence length="280" mass="31225">MQSCHLQGSGVWNEDALILNERSQVYGVVDGATSLGGYRDESGYTGGYIAAQLLAAHAIEAADGMPLEQMVMQANAALREKMRKAGINTADKAQLWSAAFALFRVREDWIEYVQAGDCMLFAKYEDGTYRRLTHDQVALFDRALLHKRQEALELGIREPAEILRYLLPFQRENRFRANARGGYAVLNGDPELERGMEAGRISRSGLTAIYAVTDGFFHGVDADKQEDVWTPMLEAIDRQGLEAYAKRLIEREQADSDCSANPRLKISDDKSGIVWTSPQA</sequence>
<keyword evidence="5" id="KW-1185">Reference proteome</keyword>
<accession>A0AAP9DZX4</accession>
<name>A0AAP9DZX4_PANTH</name>
<evidence type="ECO:0000313" key="4">
    <source>
        <dbReference type="Proteomes" id="UP000315377"/>
    </source>
</evidence>
<evidence type="ECO:0000313" key="3">
    <source>
        <dbReference type="EMBL" id="QDM47025.1"/>
    </source>
</evidence>
<dbReference type="Proteomes" id="UP001209276">
    <property type="component" value="Unassembled WGS sequence"/>
</dbReference>
<evidence type="ECO:0000313" key="2">
    <source>
        <dbReference type="EMBL" id="MCY9610382.1"/>
    </source>
</evidence>
<proteinExistence type="predicted"/>
<dbReference type="InterPro" id="IPR001932">
    <property type="entry name" value="PPM-type_phosphatase-like_dom"/>
</dbReference>
<reference evidence="3 4" key="1">
    <citation type="submission" date="2019-07" db="EMBL/GenBank/DDBJ databases">
        <title>Paenibacillus thiaminolyticus NRRL B-4156.</title>
        <authorList>
            <person name="Hehnly C."/>
            <person name="Zhang L."/>
        </authorList>
    </citation>
    <scope>NUCLEOTIDE SEQUENCE [LARGE SCALE GENOMIC DNA]</scope>
    <source>
        <strain evidence="3 4">NRRL B-4156</strain>
    </source>
</reference>
<dbReference type="Proteomes" id="UP000315377">
    <property type="component" value="Chromosome"/>
</dbReference>
<protein>
    <submittedName>
        <fullName evidence="3">Protein phosphatase 2C domain-containing protein</fullName>
    </submittedName>
</protein>
<dbReference type="EMBL" id="CP041405">
    <property type="protein sequence ID" value="QDM47025.1"/>
    <property type="molecule type" value="Genomic_DNA"/>
</dbReference>